<name>A0A7W1XD67_9BACL</name>
<keyword evidence="3" id="KW-1185">Reference proteome</keyword>
<feature type="compositionally biased region" description="Polar residues" evidence="1">
    <location>
        <begin position="170"/>
        <end position="181"/>
    </location>
</feature>
<comment type="caution">
    <text evidence="2">The sequence shown here is derived from an EMBL/GenBank/DDBJ whole genome shotgun (WGS) entry which is preliminary data.</text>
</comment>
<dbReference type="SUPFAM" id="SSF57997">
    <property type="entry name" value="Tropomyosin"/>
    <property type="match status" value="1"/>
</dbReference>
<feature type="region of interest" description="Disordered" evidence="1">
    <location>
        <begin position="165"/>
        <end position="189"/>
    </location>
</feature>
<evidence type="ECO:0000313" key="2">
    <source>
        <dbReference type="EMBL" id="MBA4544505.1"/>
    </source>
</evidence>
<dbReference type="RefSeq" id="WP_033102220.1">
    <property type="nucleotide sequence ID" value="NZ_JACEIP010000043.1"/>
</dbReference>
<sequence>MMLWKWKKLLTEKDEMIDQYKKKEKEYQSELEQMKQHIREYQEKEAKYLRDHEETKQTLVELERKLTKYEQKNEEYRSKLQQKERKIEELQQKLAESEQRESDSHRKLQETEGKLNAWLRNRPRVAMTESHFQTMGRIAKKLANQPPPSNSGQMAGISFQAMATPKAGNYDSNQSSSQTVPFNPFKYTR</sequence>
<feature type="region of interest" description="Disordered" evidence="1">
    <location>
        <begin position="91"/>
        <end position="122"/>
    </location>
</feature>
<proteinExistence type="predicted"/>
<accession>A0A7W1XD67</accession>
<gene>
    <name evidence="2" type="ORF">H1164_16870</name>
</gene>
<dbReference type="AlphaFoldDB" id="A0A7W1XD67"/>
<protein>
    <submittedName>
        <fullName evidence="2">Uncharacterized protein</fullName>
    </submittedName>
</protein>
<dbReference type="Proteomes" id="UP000530514">
    <property type="component" value="Unassembled WGS sequence"/>
</dbReference>
<dbReference type="EMBL" id="JACEIP010000043">
    <property type="protein sequence ID" value="MBA4544505.1"/>
    <property type="molecule type" value="Genomic_DNA"/>
</dbReference>
<reference evidence="2 3" key="1">
    <citation type="submission" date="2020-07" db="EMBL/GenBank/DDBJ databases">
        <authorList>
            <person name="Feng H."/>
        </authorList>
    </citation>
    <scope>NUCLEOTIDE SEQUENCE [LARGE SCALE GENOMIC DNA]</scope>
    <source>
        <strain evidence="3">s-11</strain>
    </source>
</reference>
<evidence type="ECO:0000256" key="1">
    <source>
        <dbReference type="SAM" id="MobiDB-lite"/>
    </source>
</evidence>
<organism evidence="2 3">
    <name type="scientific">Thermoactinomyces daqus</name>
    <dbReference type="NCBI Taxonomy" id="1329516"/>
    <lineage>
        <taxon>Bacteria</taxon>
        <taxon>Bacillati</taxon>
        <taxon>Bacillota</taxon>
        <taxon>Bacilli</taxon>
        <taxon>Bacillales</taxon>
        <taxon>Thermoactinomycetaceae</taxon>
        <taxon>Thermoactinomyces</taxon>
    </lineage>
</organism>
<feature type="region of interest" description="Disordered" evidence="1">
    <location>
        <begin position="141"/>
        <end position="160"/>
    </location>
</feature>
<evidence type="ECO:0000313" key="3">
    <source>
        <dbReference type="Proteomes" id="UP000530514"/>
    </source>
</evidence>
<feature type="compositionally biased region" description="Basic and acidic residues" evidence="1">
    <location>
        <begin position="91"/>
        <end position="113"/>
    </location>
</feature>